<dbReference type="Gene3D" id="3.40.720.10">
    <property type="entry name" value="Alkaline Phosphatase, subunit A"/>
    <property type="match status" value="1"/>
</dbReference>
<feature type="binding site" evidence="8">
    <location>
        <position position="301"/>
    </location>
    <ligand>
        <name>Mn(2+)</name>
        <dbReference type="ChEBI" id="CHEBI:29035"/>
    </ligand>
</feature>
<evidence type="ECO:0000256" key="2">
    <source>
        <dbReference type="ARBA" id="ARBA00022475"/>
    </source>
</evidence>
<evidence type="ECO:0000259" key="10">
    <source>
        <dbReference type="Pfam" id="PF00884"/>
    </source>
</evidence>
<organism evidence="11 12">
    <name type="scientific">Aestuariirhabdus litorea</name>
    <dbReference type="NCBI Taxonomy" id="2528527"/>
    <lineage>
        <taxon>Bacteria</taxon>
        <taxon>Pseudomonadati</taxon>
        <taxon>Pseudomonadota</taxon>
        <taxon>Gammaproteobacteria</taxon>
        <taxon>Oceanospirillales</taxon>
        <taxon>Aestuariirhabdaceae</taxon>
        <taxon>Aestuariirhabdus</taxon>
    </lineage>
</organism>
<sequence>MLTWLQSRRVRYLAGVCFMFWLLMATLRVTFLLGFSEVGDTVQASIADLAKVLYIGFKFDLRLALILTLPLILLAYLPWVNLARLSLVRKLAFGYLLLAVSGLVVFYVFDFGHYAYLGVRINSTALRFLEDFAISRDMVWESYPVVWITVAVLATIAAFMYGYSRLVHSTLLQDPPSIRIPARIGGGVVIFFAVLLGLLGRWPGNIENPVPLRWSDAFFSGSTPISSLGLNPVLYFFVSSEYSESPYELEEVKRYYPAISQYLGVEQPDSERLNYVRQFPASEHSVSDKGRKPNVVLIMLESLGASRLGVYNNPLTPSPNLDHIARNGWFMPNFYVPVSGTARTVFASLTGLPDVTRVNTASRNTLITEQLMIINEFKDYQKHYLIGGSLGWANMSAVINHNIPDIHISEEGSFSSPNVDVWGISDLDLFKESDKVFRQLPDEQPFLAIIQTAGNHRPFTIPDNNDDFVVDNSHSDEALSKAGFRSAAQYNAVRLLDYNIGRFMEMAKESGYFDNTIFVFYGDHNNRITETPHMKPFYEALDLDGLHVPHMIYAPKLLQPRVIEGAVSLVDVFPTLAGLVGIPYRNTTLGRDINRPAPEGERVVYTQTSHKTTPVIGAITKDYMLRIDYNNDVIKLHDLNSDTPAEDVSGQHPEKAEKLTQLAKGFYETTRYLLHHNNERSLAQ</sequence>
<dbReference type="PIRSF" id="PIRSF005091">
    <property type="entry name" value="Mmb_sulf_HI1246"/>
    <property type="match status" value="1"/>
</dbReference>
<feature type="binding site" evidence="8">
    <location>
        <position position="341"/>
    </location>
    <ligand>
        <name>Mn(2+)</name>
        <dbReference type="ChEBI" id="CHEBI:29035"/>
    </ligand>
</feature>
<reference evidence="11 12" key="1">
    <citation type="submission" date="2018-08" db="EMBL/GenBank/DDBJ databases">
        <authorList>
            <person name="Khan S.A."/>
        </authorList>
    </citation>
    <scope>NUCLEOTIDE SEQUENCE [LARGE SCALE GENOMIC DNA]</scope>
    <source>
        <strain evidence="11 12">GTF-13</strain>
    </source>
</reference>
<dbReference type="GO" id="GO:0005886">
    <property type="term" value="C:plasma membrane"/>
    <property type="evidence" value="ECO:0007669"/>
    <property type="project" value="UniProtKB-SubCell"/>
</dbReference>
<feature type="transmembrane region" description="Helical" evidence="9">
    <location>
        <begin position="145"/>
        <end position="163"/>
    </location>
</feature>
<evidence type="ECO:0000256" key="6">
    <source>
        <dbReference type="PIRSR" id="PIRSR005091-1"/>
    </source>
</evidence>
<feature type="binding site" evidence="7">
    <location>
        <position position="456"/>
    </location>
    <ligand>
        <name>substrate</name>
    </ligand>
</feature>
<dbReference type="PANTHER" id="PTHR47371:SF3">
    <property type="entry name" value="PHOSPHOGLYCEROL TRANSFERASE I"/>
    <property type="match status" value="1"/>
</dbReference>
<evidence type="ECO:0000313" key="11">
    <source>
        <dbReference type="EMBL" id="RRJ84823.1"/>
    </source>
</evidence>
<keyword evidence="2" id="KW-1003">Cell membrane</keyword>
<name>A0A3P3VVQ8_9GAMM</name>
<evidence type="ECO:0000256" key="3">
    <source>
        <dbReference type="ARBA" id="ARBA00022692"/>
    </source>
</evidence>
<dbReference type="InterPro" id="IPR012160">
    <property type="entry name" value="LtaS-like"/>
</dbReference>
<protein>
    <submittedName>
        <fullName evidence="11">LTA synthase family protein</fullName>
    </submittedName>
</protein>
<dbReference type="Proteomes" id="UP000280792">
    <property type="component" value="Unassembled WGS sequence"/>
</dbReference>
<evidence type="ECO:0000256" key="9">
    <source>
        <dbReference type="SAM" id="Phobius"/>
    </source>
</evidence>
<evidence type="ECO:0000313" key="12">
    <source>
        <dbReference type="Proteomes" id="UP000280792"/>
    </source>
</evidence>
<reference evidence="11 12" key="2">
    <citation type="submission" date="2018-12" db="EMBL/GenBank/DDBJ databases">
        <title>Simiduia agarivorans gen. nov., sp. nov., a marine, agarolytic bacterium isolated from shallow coastal water from Keelung, Taiwan.</title>
        <authorList>
            <person name="Shieh W.Y."/>
        </authorList>
    </citation>
    <scope>NUCLEOTIDE SEQUENCE [LARGE SCALE GENOMIC DNA]</scope>
    <source>
        <strain evidence="11 12">GTF-13</strain>
    </source>
</reference>
<dbReference type="CDD" id="cd16015">
    <property type="entry name" value="LTA_synthase"/>
    <property type="match status" value="1"/>
</dbReference>
<dbReference type="Pfam" id="PF00884">
    <property type="entry name" value="Sulfatase"/>
    <property type="match status" value="1"/>
</dbReference>
<proteinExistence type="predicted"/>
<dbReference type="InterPro" id="IPR000917">
    <property type="entry name" value="Sulfatase_N"/>
</dbReference>
<feature type="domain" description="Sulfatase N-terminal" evidence="10">
    <location>
        <begin position="293"/>
        <end position="582"/>
    </location>
</feature>
<evidence type="ECO:0000256" key="8">
    <source>
        <dbReference type="PIRSR" id="PIRSR005091-3"/>
    </source>
</evidence>
<feature type="transmembrane region" description="Helical" evidence="9">
    <location>
        <begin position="61"/>
        <end position="79"/>
    </location>
</feature>
<keyword evidence="3 9" id="KW-0812">Transmembrane</keyword>
<dbReference type="PANTHER" id="PTHR47371">
    <property type="entry name" value="LIPOTEICHOIC ACID SYNTHASE"/>
    <property type="match status" value="1"/>
</dbReference>
<feature type="binding site" evidence="8">
    <location>
        <position position="523"/>
    </location>
    <ligand>
        <name>Mn(2+)</name>
        <dbReference type="ChEBI" id="CHEBI:29035"/>
    </ligand>
</feature>
<dbReference type="SUPFAM" id="SSF53649">
    <property type="entry name" value="Alkaline phosphatase-like"/>
    <property type="match status" value="1"/>
</dbReference>
<keyword evidence="7" id="KW-0479">Metal-binding</keyword>
<dbReference type="EMBL" id="QWEZ01000001">
    <property type="protein sequence ID" value="RRJ84823.1"/>
    <property type="molecule type" value="Genomic_DNA"/>
</dbReference>
<dbReference type="GO" id="GO:0046872">
    <property type="term" value="F:metal ion binding"/>
    <property type="evidence" value="ECO:0007669"/>
    <property type="project" value="UniProtKB-KW"/>
</dbReference>
<keyword evidence="7" id="KW-0464">Manganese</keyword>
<feature type="active site" evidence="6">
    <location>
        <position position="341"/>
    </location>
</feature>
<evidence type="ECO:0000256" key="7">
    <source>
        <dbReference type="PIRSR" id="PIRSR005091-2"/>
    </source>
</evidence>
<evidence type="ECO:0000256" key="1">
    <source>
        <dbReference type="ARBA" id="ARBA00004651"/>
    </source>
</evidence>
<accession>A0A3P3VVQ8</accession>
<keyword evidence="12" id="KW-1185">Reference proteome</keyword>
<keyword evidence="4 9" id="KW-1133">Transmembrane helix</keyword>
<evidence type="ECO:0000256" key="5">
    <source>
        <dbReference type="ARBA" id="ARBA00023136"/>
    </source>
</evidence>
<dbReference type="InterPro" id="IPR050448">
    <property type="entry name" value="OpgB/LTA_synthase_biosynth"/>
</dbReference>
<feature type="binding site" evidence="8">
    <location>
        <position position="524"/>
    </location>
    <ligand>
        <name>Mn(2+)</name>
        <dbReference type="ChEBI" id="CHEBI:29035"/>
    </ligand>
</feature>
<keyword evidence="5 9" id="KW-0472">Membrane</keyword>
<gene>
    <name evidence="11" type="ORF">D0544_06950</name>
</gene>
<evidence type="ECO:0000256" key="4">
    <source>
        <dbReference type="ARBA" id="ARBA00022989"/>
    </source>
</evidence>
<feature type="transmembrane region" description="Helical" evidence="9">
    <location>
        <begin position="184"/>
        <end position="202"/>
    </location>
</feature>
<dbReference type="AlphaFoldDB" id="A0A3P3VVQ8"/>
<feature type="transmembrane region" description="Helical" evidence="9">
    <location>
        <begin position="91"/>
        <end position="109"/>
    </location>
</feature>
<comment type="caution">
    <text evidence="11">The sequence shown here is derived from an EMBL/GenBank/DDBJ whole genome shotgun (WGS) entry which is preliminary data.</text>
</comment>
<comment type="subcellular location">
    <subcellularLocation>
        <location evidence="1">Cell membrane</location>
        <topology evidence="1">Multi-pass membrane protein</topology>
    </subcellularLocation>
</comment>
<feature type="transmembrane region" description="Helical" evidence="9">
    <location>
        <begin position="12"/>
        <end position="35"/>
    </location>
</feature>
<dbReference type="InterPro" id="IPR017850">
    <property type="entry name" value="Alkaline_phosphatase_core_sf"/>
</dbReference>